<dbReference type="SMART" id="SM00322">
    <property type="entry name" value="KH"/>
    <property type="match status" value="1"/>
</dbReference>
<dbReference type="SUPFAM" id="SSF54814">
    <property type="entry name" value="Prokaryotic type KH domain (KH-domain type II)"/>
    <property type="match status" value="1"/>
</dbReference>
<dbReference type="PANTHER" id="PTHR11760:SF19">
    <property type="entry name" value="SMALL RIBOSOMAL SUBUNIT PROTEIN US3C"/>
    <property type="match status" value="1"/>
</dbReference>
<dbReference type="InterPro" id="IPR005704">
    <property type="entry name" value="Ribosomal_uS3_bac-typ"/>
</dbReference>
<dbReference type="InterPro" id="IPR018280">
    <property type="entry name" value="Ribosomal_uS3_CS"/>
</dbReference>
<dbReference type="InterPro" id="IPR036419">
    <property type="entry name" value="Ribosomal_S3_C_sf"/>
</dbReference>
<dbReference type="Pfam" id="PF00189">
    <property type="entry name" value="Ribosomal_S3_C"/>
    <property type="match status" value="1"/>
</dbReference>
<dbReference type="GO" id="GO:0003735">
    <property type="term" value="F:structural constituent of ribosome"/>
    <property type="evidence" value="ECO:0007669"/>
    <property type="project" value="InterPro"/>
</dbReference>
<protein>
    <submittedName>
        <fullName evidence="7">SSU ribosomal protein S3p (S3e)</fullName>
    </submittedName>
</protein>
<dbReference type="HAMAP" id="MF_01309_B">
    <property type="entry name" value="Ribosomal_uS3_B"/>
    <property type="match status" value="1"/>
</dbReference>
<dbReference type="FunFam" id="3.30.300.20:FF:000001">
    <property type="entry name" value="30S ribosomal protein S3"/>
    <property type="match status" value="1"/>
</dbReference>
<evidence type="ECO:0000313" key="7">
    <source>
        <dbReference type="EMBL" id="CUV03741.1"/>
    </source>
</evidence>
<dbReference type="PROSITE" id="PS00548">
    <property type="entry name" value="RIBOSOMAL_S3"/>
    <property type="match status" value="1"/>
</dbReference>
<keyword evidence="3" id="KW-0694">RNA-binding</keyword>
<comment type="similarity">
    <text evidence="1">Belongs to the universal ribosomal protein uS3 family.</text>
</comment>
<name>A0A160VBT8_9ZZZZ</name>
<evidence type="ECO:0000256" key="1">
    <source>
        <dbReference type="ARBA" id="ARBA00010761"/>
    </source>
</evidence>
<evidence type="ECO:0000256" key="2">
    <source>
        <dbReference type="ARBA" id="ARBA00022730"/>
    </source>
</evidence>
<dbReference type="GO" id="GO:0006412">
    <property type="term" value="P:translation"/>
    <property type="evidence" value="ECO:0007669"/>
    <property type="project" value="InterPro"/>
</dbReference>
<keyword evidence="2" id="KW-0699">rRNA-binding</keyword>
<dbReference type="Gene3D" id="3.30.300.20">
    <property type="match status" value="1"/>
</dbReference>
<dbReference type="InterPro" id="IPR009019">
    <property type="entry name" value="KH_sf_prok-type"/>
</dbReference>
<evidence type="ECO:0000256" key="5">
    <source>
        <dbReference type="ARBA" id="ARBA00023274"/>
    </source>
</evidence>
<keyword evidence="5" id="KW-0687">Ribonucleoprotein</keyword>
<evidence type="ECO:0000256" key="4">
    <source>
        <dbReference type="ARBA" id="ARBA00022980"/>
    </source>
</evidence>
<dbReference type="PROSITE" id="PS50823">
    <property type="entry name" value="KH_TYPE_2"/>
    <property type="match status" value="1"/>
</dbReference>
<dbReference type="EMBL" id="FAXA01000469">
    <property type="protein sequence ID" value="CUV03741.1"/>
    <property type="molecule type" value="Genomic_DNA"/>
</dbReference>
<evidence type="ECO:0000256" key="3">
    <source>
        <dbReference type="ARBA" id="ARBA00022884"/>
    </source>
</evidence>
<sequence>MGHKTHPYGFRLGIVKDWKAHWFAPTASSYRRLVLEDIALRKSIQNEYKGFSDAGIARVEIDRGAQDSVINIHSARPGILIGRDGERVKNLRAKLEAITEKRVQLNIIEIEQPEINAYLVGRNIADQMERRVAYRRAMRQAAQRAMQGGAEGIKIIVKGRISGSEIARVEKLMMGRVPLHTLRADIDYALAEAHTVMGQVGVKVWVYHGDILPPPPEEEEELETIEVTVQANGDDPEIVLDEDLQI</sequence>
<dbReference type="InterPro" id="IPR057258">
    <property type="entry name" value="Ribosomal_uS3"/>
</dbReference>
<dbReference type="NCBIfam" id="TIGR01009">
    <property type="entry name" value="rpsC_bact"/>
    <property type="match status" value="1"/>
</dbReference>
<feature type="domain" description="KH type-2" evidence="6">
    <location>
        <begin position="40"/>
        <end position="111"/>
    </location>
</feature>
<dbReference type="AlphaFoldDB" id="A0A160VBT8"/>
<gene>
    <name evidence="7" type="ORF">MGWOODY_Clf897</name>
</gene>
<dbReference type="InterPro" id="IPR015946">
    <property type="entry name" value="KH_dom-like_a/b"/>
</dbReference>
<dbReference type="GO" id="GO:0022627">
    <property type="term" value="C:cytosolic small ribosomal subunit"/>
    <property type="evidence" value="ECO:0007669"/>
    <property type="project" value="TreeGrafter"/>
</dbReference>
<dbReference type="Pfam" id="PF07650">
    <property type="entry name" value="KH_2"/>
    <property type="match status" value="1"/>
</dbReference>
<reference evidence="7" key="1">
    <citation type="submission" date="2015-10" db="EMBL/GenBank/DDBJ databases">
        <authorList>
            <person name="Gilbert D.G."/>
        </authorList>
    </citation>
    <scope>NUCLEOTIDE SEQUENCE</scope>
</reference>
<accession>A0A160VBT8</accession>
<dbReference type="InterPro" id="IPR001351">
    <property type="entry name" value="Ribosomal_uS3_C"/>
</dbReference>
<dbReference type="PANTHER" id="PTHR11760">
    <property type="entry name" value="30S/40S RIBOSOMAL PROTEIN S3"/>
    <property type="match status" value="1"/>
</dbReference>
<organism evidence="7">
    <name type="scientific">hydrothermal vent metagenome</name>
    <dbReference type="NCBI Taxonomy" id="652676"/>
    <lineage>
        <taxon>unclassified sequences</taxon>
        <taxon>metagenomes</taxon>
        <taxon>ecological metagenomes</taxon>
    </lineage>
</organism>
<keyword evidence="4 7" id="KW-0689">Ribosomal protein</keyword>
<dbReference type="SUPFAM" id="SSF54821">
    <property type="entry name" value="Ribosomal protein S3 C-terminal domain"/>
    <property type="match status" value="1"/>
</dbReference>
<dbReference type="Gene3D" id="3.30.1140.32">
    <property type="entry name" value="Ribosomal protein S3, C-terminal domain"/>
    <property type="match status" value="1"/>
</dbReference>
<dbReference type="GO" id="GO:0019843">
    <property type="term" value="F:rRNA binding"/>
    <property type="evidence" value="ECO:0007669"/>
    <property type="project" value="UniProtKB-KW"/>
</dbReference>
<dbReference type="InterPro" id="IPR004087">
    <property type="entry name" value="KH_dom"/>
</dbReference>
<evidence type="ECO:0000259" key="6">
    <source>
        <dbReference type="PROSITE" id="PS50823"/>
    </source>
</evidence>
<dbReference type="InterPro" id="IPR004044">
    <property type="entry name" value="KH_dom_type_2"/>
</dbReference>
<proteinExistence type="inferred from homology"/>
<dbReference type="CDD" id="cd02412">
    <property type="entry name" value="KH-II_30S_S3"/>
    <property type="match status" value="1"/>
</dbReference>